<dbReference type="AlphaFoldDB" id="A0A7H0VBF7"/>
<dbReference type="InterPro" id="IPR006121">
    <property type="entry name" value="HMA_dom"/>
</dbReference>
<proteinExistence type="predicted"/>
<dbReference type="Proteomes" id="UP000516305">
    <property type="component" value="Chromosome"/>
</dbReference>
<dbReference type="Pfam" id="PF00403">
    <property type="entry name" value="HMA"/>
    <property type="match status" value="1"/>
</dbReference>
<protein>
    <submittedName>
        <fullName evidence="3">Heavy-metal-associated domain-containing protein</fullName>
    </submittedName>
</protein>
<evidence type="ECO:0000256" key="1">
    <source>
        <dbReference type="SAM" id="SignalP"/>
    </source>
</evidence>
<keyword evidence="1" id="KW-0732">Signal</keyword>
<organism evidence="3 4">
    <name type="scientific">Croceimicrobium hydrocarbonivorans</name>
    <dbReference type="NCBI Taxonomy" id="2761580"/>
    <lineage>
        <taxon>Bacteria</taxon>
        <taxon>Pseudomonadati</taxon>
        <taxon>Bacteroidota</taxon>
        <taxon>Flavobacteriia</taxon>
        <taxon>Flavobacteriales</taxon>
        <taxon>Owenweeksiaceae</taxon>
        <taxon>Croceimicrobium</taxon>
    </lineage>
</organism>
<sequence>MKNSILILILLVSGFSLQAQSTTDTTIVVNGVCGMCKNTIEKAAKIEGVSFAEWNVESLELKLKFDPALTDLEKINNSVVASGYDTEFKTASDSSYYSLSPCCYYRDPNNSHKKQ</sequence>
<evidence type="ECO:0000313" key="3">
    <source>
        <dbReference type="EMBL" id="QNR23055.1"/>
    </source>
</evidence>
<dbReference type="SUPFAM" id="SSF55008">
    <property type="entry name" value="HMA, heavy metal-associated domain"/>
    <property type="match status" value="1"/>
</dbReference>
<dbReference type="InterPro" id="IPR036163">
    <property type="entry name" value="HMA_dom_sf"/>
</dbReference>
<evidence type="ECO:0000259" key="2">
    <source>
        <dbReference type="Pfam" id="PF00403"/>
    </source>
</evidence>
<gene>
    <name evidence="3" type="ORF">H4K34_11775</name>
</gene>
<dbReference type="EMBL" id="CP060139">
    <property type="protein sequence ID" value="QNR23055.1"/>
    <property type="molecule type" value="Genomic_DNA"/>
</dbReference>
<accession>A0A7H0VBF7</accession>
<dbReference type="Gene3D" id="3.30.70.100">
    <property type="match status" value="1"/>
</dbReference>
<reference evidence="3 4" key="1">
    <citation type="submission" date="2020-08" db="EMBL/GenBank/DDBJ databases">
        <title>Croceimicrobium hydrocarbonivorans gen. nov., sp. nov., a novel marine bacterium isolated from a bacterial consortium that degrades polyethylene terephthalate.</title>
        <authorList>
            <person name="Liu R."/>
        </authorList>
    </citation>
    <scope>NUCLEOTIDE SEQUENCE [LARGE SCALE GENOMIC DNA]</scope>
    <source>
        <strain evidence="3 4">A20-9</strain>
    </source>
</reference>
<keyword evidence="4" id="KW-1185">Reference proteome</keyword>
<name>A0A7H0VBF7_9FLAO</name>
<feature type="signal peptide" evidence="1">
    <location>
        <begin position="1"/>
        <end position="21"/>
    </location>
</feature>
<dbReference type="GO" id="GO:0046872">
    <property type="term" value="F:metal ion binding"/>
    <property type="evidence" value="ECO:0007669"/>
    <property type="project" value="InterPro"/>
</dbReference>
<dbReference type="KEGG" id="chyd:H4K34_11775"/>
<dbReference type="RefSeq" id="WP_210757592.1">
    <property type="nucleotide sequence ID" value="NZ_CP060139.1"/>
</dbReference>
<feature type="chain" id="PRO_5028798557" evidence="1">
    <location>
        <begin position="22"/>
        <end position="115"/>
    </location>
</feature>
<feature type="domain" description="HMA" evidence="2">
    <location>
        <begin position="29"/>
        <end position="85"/>
    </location>
</feature>
<evidence type="ECO:0000313" key="4">
    <source>
        <dbReference type="Proteomes" id="UP000516305"/>
    </source>
</evidence>